<name>A0A3G5AI14_9VIRU</name>
<organism evidence="1">
    <name type="scientific">Sylvanvirus sp</name>
    <dbReference type="NCBI Taxonomy" id="2487774"/>
    <lineage>
        <taxon>Viruses</taxon>
    </lineage>
</organism>
<sequence length="63" mass="7334">MNRLERRDRQESEWYGLTDSTPLDAVYVDMSRKSGWTIPAGHFYAEKHGLNTSDWFLSKGPKT</sequence>
<reference evidence="1" key="1">
    <citation type="submission" date="2018-10" db="EMBL/GenBank/DDBJ databases">
        <title>Hidden diversity of soil giant viruses.</title>
        <authorList>
            <person name="Schulz F."/>
            <person name="Alteio L."/>
            <person name="Goudeau D."/>
            <person name="Ryan E.M."/>
            <person name="Malmstrom R.R."/>
            <person name="Blanchard J."/>
            <person name="Woyke T."/>
        </authorList>
    </citation>
    <scope>NUCLEOTIDE SEQUENCE</scope>
    <source>
        <strain evidence="1">SYV1</strain>
    </source>
</reference>
<evidence type="ECO:0000313" key="1">
    <source>
        <dbReference type="EMBL" id="AYV86855.1"/>
    </source>
</evidence>
<proteinExistence type="predicted"/>
<accession>A0A3G5AI14</accession>
<protein>
    <submittedName>
        <fullName evidence="1">Uncharacterized protein</fullName>
    </submittedName>
</protein>
<dbReference type="EMBL" id="MK072517">
    <property type="protein sequence ID" value="AYV86855.1"/>
    <property type="molecule type" value="Genomic_DNA"/>
</dbReference>
<gene>
    <name evidence="1" type="ORF">Sylvanvirus11_18</name>
</gene>